<organism evidence="9 10">
    <name type="scientific">Gloeophyllum trabeum (strain ATCC 11539 / FP-39264 / Madison 617)</name>
    <name type="common">Brown rot fungus</name>
    <dbReference type="NCBI Taxonomy" id="670483"/>
    <lineage>
        <taxon>Eukaryota</taxon>
        <taxon>Fungi</taxon>
        <taxon>Dikarya</taxon>
        <taxon>Basidiomycota</taxon>
        <taxon>Agaricomycotina</taxon>
        <taxon>Agaricomycetes</taxon>
        <taxon>Gloeophyllales</taxon>
        <taxon>Gloeophyllaceae</taxon>
        <taxon>Gloeophyllum</taxon>
    </lineage>
</organism>
<dbReference type="OMA" id="PQTQHRA"/>
<evidence type="ECO:0000256" key="3">
    <source>
        <dbReference type="ARBA" id="ARBA00022787"/>
    </source>
</evidence>
<dbReference type="PANTHER" id="PTHR45644">
    <property type="entry name" value="AAA ATPASE, PUTATIVE (AFU_ORTHOLOGUE AFUA_2G12920)-RELATED-RELATED"/>
    <property type="match status" value="1"/>
</dbReference>
<evidence type="ECO:0000256" key="6">
    <source>
        <dbReference type="SAM" id="Coils"/>
    </source>
</evidence>
<dbReference type="Proteomes" id="UP000030669">
    <property type="component" value="Unassembled WGS sequence"/>
</dbReference>
<reference evidence="9 10" key="1">
    <citation type="journal article" date="2012" name="Science">
        <title>The Paleozoic origin of enzymatic lignin decomposition reconstructed from 31 fungal genomes.</title>
        <authorList>
            <person name="Floudas D."/>
            <person name="Binder M."/>
            <person name="Riley R."/>
            <person name="Barry K."/>
            <person name="Blanchette R.A."/>
            <person name="Henrissat B."/>
            <person name="Martinez A.T."/>
            <person name="Otillar R."/>
            <person name="Spatafora J.W."/>
            <person name="Yadav J.S."/>
            <person name="Aerts A."/>
            <person name="Benoit I."/>
            <person name="Boyd A."/>
            <person name="Carlson A."/>
            <person name="Copeland A."/>
            <person name="Coutinho P.M."/>
            <person name="de Vries R.P."/>
            <person name="Ferreira P."/>
            <person name="Findley K."/>
            <person name="Foster B."/>
            <person name="Gaskell J."/>
            <person name="Glotzer D."/>
            <person name="Gorecki P."/>
            <person name="Heitman J."/>
            <person name="Hesse C."/>
            <person name="Hori C."/>
            <person name="Igarashi K."/>
            <person name="Jurgens J.A."/>
            <person name="Kallen N."/>
            <person name="Kersten P."/>
            <person name="Kohler A."/>
            <person name="Kuees U."/>
            <person name="Kumar T.K.A."/>
            <person name="Kuo A."/>
            <person name="LaButti K."/>
            <person name="Larrondo L.F."/>
            <person name="Lindquist E."/>
            <person name="Ling A."/>
            <person name="Lombard V."/>
            <person name="Lucas S."/>
            <person name="Lundell T."/>
            <person name="Martin R."/>
            <person name="McLaughlin D.J."/>
            <person name="Morgenstern I."/>
            <person name="Morin E."/>
            <person name="Murat C."/>
            <person name="Nagy L.G."/>
            <person name="Nolan M."/>
            <person name="Ohm R.A."/>
            <person name="Patyshakuliyeva A."/>
            <person name="Rokas A."/>
            <person name="Ruiz-Duenas F.J."/>
            <person name="Sabat G."/>
            <person name="Salamov A."/>
            <person name="Samejima M."/>
            <person name="Schmutz J."/>
            <person name="Slot J.C."/>
            <person name="St John F."/>
            <person name="Stenlid J."/>
            <person name="Sun H."/>
            <person name="Sun S."/>
            <person name="Syed K."/>
            <person name="Tsang A."/>
            <person name="Wiebenga A."/>
            <person name="Young D."/>
            <person name="Pisabarro A."/>
            <person name="Eastwood D.C."/>
            <person name="Martin F."/>
            <person name="Cullen D."/>
            <person name="Grigoriev I.V."/>
            <person name="Hibbett D.S."/>
        </authorList>
    </citation>
    <scope>NUCLEOTIDE SEQUENCE [LARGE SCALE GENOMIC DNA]</scope>
    <source>
        <strain evidence="9 10">ATCC 11539</strain>
    </source>
</reference>
<keyword evidence="3" id="KW-1000">Mitochondrion outer membrane</keyword>
<dbReference type="SMART" id="SM00382">
    <property type="entry name" value="AAA"/>
    <property type="match status" value="1"/>
</dbReference>
<dbReference type="HOGENOM" id="CLU_004423_0_0_1"/>
<evidence type="ECO:0000256" key="1">
    <source>
        <dbReference type="ARBA" id="ARBA00004572"/>
    </source>
</evidence>
<dbReference type="InterPro" id="IPR003960">
    <property type="entry name" value="ATPase_AAA_CS"/>
</dbReference>
<evidence type="ECO:0000256" key="2">
    <source>
        <dbReference type="ARBA" id="ARBA00022741"/>
    </source>
</evidence>
<keyword evidence="2" id="KW-0547">Nucleotide-binding</keyword>
<keyword evidence="6" id="KW-0175">Coiled coil</keyword>
<comment type="subcellular location">
    <subcellularLocation>
        <location evidence="1">Mitochondrion outer membrane</location>
        <topology evidence="1">Single-pass membrane protein</topology>
    </subcellularLocation>
</comment>
<dbReference type="Gene3D" id="1.10.8.60">
    <property type="match status" value="1"/>
</dbReference>
<dbReference type="PROSITE" id="PS00674">
    <property type="entry name" value="AAA"/>
    <property type="match status" value="1"/>
</dbReference>
<dbReference type="OrthoDB" id="39734at2759"/>
<dbReference type="KEGG" id="gtr:GLOTRDRAFT_56984"/>
<feature type="coiled-coil region" evidence="6">
    <location>
        <begin position="655"/>
        <end position="682"/>
    </location>
</feature>
<feature type="domain" description="AAA+ ATPase" evidence="8">
    <location>
        <begin position="748"/>
        <end position="888"/>
    </location>
</feature>
<evidence type="ECO:0000256" key="4">
    <source>
        <dbReference type="ARBA" id="ARBA00022840"/>
    </source>
</evidence>
<dbReference type="InterPro" id="IPR003959">
    <property type="entry name" value="ATPase_AAA_core"/>
</dbReference>
<dbReference type="InterPro" id="IPR041569">
    <property type="entry name" value="AAA_lid_3"/>
</dbReference>
<keyword evidence="4" id="KW-0067">ATP-binding</keyword>
<evidence type="ECO:0000256" key="7">
    <source>
        <dbReference type="SAM" id="MobiDB-lite"/>
    </source>
</evidence>
<dbReference type="RefSeq" id="XP_007863036.1">
    <property type="nucleotide sequence ID" value="XM_007864845.1"/>
</dbReference>
<keyword evidence="5" id="KW-0496">Mitochondrion</keyword>
<dbReference type="AlphaFoldDB" id="S7RU40"/>
<protein>
    <submittedName>
        <fullName evidence="9">AAA-domain-containing protein</fullName>
    </submittedName>
</protein>
<dbReference type="InterPro" id="IPR003593">
    <property type="entry name" value="AAA+_ATPase"/>
</dbReference>
<keyword evidence="3" id="KW-0472">Membrane</keyword>
<feature type="region of interest" description="Disordered" evidence="7">
    <location>
        <begin position="230"/>
        <end position="254"/>
    </location>
</feature>
<feature type="region of interest" description="Disordered" evidence="7">
    <location>
        <begin position="16"/>
        <end position="115"/>
    </location>
</feature>
<dbReference type="Pfam" id="PF00004">
    <property type="entry name" value="AAA"/>
    <property type="match status" value="1"/>
</dbReference>
<dbReference type="InterPro" id="IPR027417">
    <property type="entry name" value="P-loop_NTPase"/>
</dbReference>
<sequence>MTSQLLLRRTRSLLKTSSRLARSSRKSARIRIPGKDALPRTTRVYKRSSSSSTTPPTTTTDSDVQAVKADSQSASPDVPPEAPAEEPEPEKVRRTRTRTTTTASKEPESAPALPSGLDIIWAPESEPESSNPNAIPPPAILDEALNNLHVTLHPQTQHRSVYPSAQGPPIEPTLALYCPIEGGDYIIDETVRELARRTGSEVLVLDSVQIAAGECGQFGKAANAISLPRNPLHVTSSTPLSQPPRRIEDEEDDDDMPGFSIPSQMTLHVLAPMRTSRTIFASGSGTKGSPTAKAKAFFDELINIPSPANASGATPLRRPRIIFVRDFGTLASTSSSWYPSLLQAVRQRRQGPISRPTSPVVNPMTIVFGITPPIVPPTSSLSSSGHGGYSVMNMLTGGRSSASVAPAKSGKTESHEDEIADKLREKRLRRRLKKWEKGDAALQDELPKLSLQSTDEGEDRGSSSGRPEVVFLNGAGGTSIQSGLNPFFGGGGPSSNKSSGSSDADANSRFFRTSVVVPSVRSLSHERECRISRRRQINELIMRMGVSTVGGILPELEEVPQVSEDKVEPTEEKKEGPATELSDAAKLWHEWGNRIEIWRDILHVADRAVGAVISENMRAGTLPTTLDPTPIPWETVFQAWASHRSGHEVRKLWAKESLQKVAREEEEEVEDEDNDMEADEVVERIKRDNDLDHHERRLLGCIVDSASMPTSFEQVHLPPNTIDAVRTIVSLPILHPMAFQHGILKDHSMTGCLLFGPPGTGKTLVVRALAKEAGCRMLAISPSDVMDMYVGEGEKLVKAVFSLARRLAPCVVFLDELDALFGARSSARETGGAIAHRSVITEFMQEMDGLRSSKDDNVIVIGATNRPFDLDDAVLRRLPRRLLIDLPGEREREEILKIHLRGETLGNEVDLKALAKKTENFSGSDLKHLCVAAALDAVKEKVEVPWKVASSSAPSPAESSESTSSLSSAPEQTQDKPADQGTSQAAADADKSSLPDPSEYSRVLHWHNFTKALTEIVPSSSETLGSLADLRKWNEEFGEGRKGKRKTVVWGKGKFGFTDQGSKIGEEVRISAAQSAGPVDVPVER</sequence>
<dbReference type="Gene3D" id="3.40.50.300">
    <property type="entry name" value="P-loop containing nucleotide triphosphate hydrolases"/>
    <property type="match status" value="1"/>
</dbReference>
<dbReference type="InterPro" id="IPR051701">
    <property type="entry name" value="Mito_OM_Translocase_MSP1"/>
</dbReference>
<evidence type="ECO:0000313" key="10">
    <source>
        <dbReference type="Proteomes" id="UP000030669"/>
    </source>
</evidence>
<feature type="region of interest" description="Disordered" evidence="7">
    <location>
        <begin position="446"/>
        <end position="505"/>
    </location>
</feature>
<keyword evidence="10" id="KW-1185">Reference proteome</keyword>
<dbReference type="SUPFAM" id="SSF52540">
    <property type="entry name" value="P-loop containing nucleoside triphosphate hydrolases"/>
    <property type="match status" value="1"/>
</dbReference>
<dbReference type="EMBL" id="KB469298">
    <property type="protein sequence ID" value="EPQ58230.1"/>
    <property type="molecule type" value="Genomic_DNA"/>
</dbReference>
<feature type="compositionally biased region" description="Low complexity" evidence="7">
    <location>
        <begin position="48"/>
        <end position="63"/>
    </location>
</feature>
<dbReference type="PANTHER" id="PTHR45644:SF56">
    <property type="entry name" value="AAA ATPASE, PUTATIVE (AFU_ORTHOLOGUE AFUA_2G12920)-RELATED"/>
    <property type="match status" value="1"/>
</dbReference>
<dbReference type="GeneID" id="19307148"/>
<accession>S7RU40</accession>
<proteinExistence type="predicted"/>
<name>S7RU40_GLOTA</name>
<gene>
    <name evidence="9" type="ORF">GLOTRDRAFT_56984</name>
</gene>
<evidence type="ECO:0000313" key="9">
    <source>
        <dbReference type="EMBL" id="EPQ58230.1"/>
    </source>
</evidence>
<dbReference type="GO" id="GO:0016887">
    <property type="term" value="F:ATP hydrolysis activity"/>
    <property type="evidence" value="ECO:0007669"/>
    <property type="project" value="InterPro"/>
</dbReference>
<feature type="compositionally biased region" description="Low complexity" evidence="7">
    <location>
        <begin position="949"/>
        <end position="971"/>
    </location>
</feature>
<dbReference type="STRING" id="670483.S7RU40"/>
<evidence type="ECO:0000259" key="8">
    <source>
        <dbReference type="SMART" id="SM00382"/>
    </source>
</evidence>
<dbReference type="Pfam" id="PF17862">
    <property type="entry name" value="AAA_lid_3"/>
    <property type="match status" value="1"/>
</dbReference>
<feature type="region of interest" description="Disordered" evidence="7">
    <location>
        <begin position="399"/>
        <end position="421"/>
    </location>
</feature>
<dbReference type="GO" id="GO:0005524">
    <property type="term" value="F:ATP binding"/>
    <property type="evidence" value="ECO:0007669"/>
    <property type="project" value="UniProtKB-KW"/>
</dbReference>
<dbReference type="GO" id="GO:0005741">
    <property type="term" value="C:mitochondrial outer membrane"/>
    <property type="evidence" value="ECO:0007669"/>
    <property type="project" value="UniProtKB-SubCell"/>
</dbReference>
<evidence type="ECO:0000256" key="5">
    <source>
        <dbReference type="ARBA" id="ARBA00023128"/>
    </source>
</evidence>
<dbReference type="eggNOG" id="KOG0737">
    <property type="taxonomic scope" value="Eukaryota"/>
</dbReference>
<feature type="region of interest" description="Disordered" evidence="7">
    <location>
        <begin position="949"/>
        <end position="997"/>
    </location>
</feature>